<protein>
    <submittedName>
        <fullName evidence="2">Uncharacterized protein</fullName>
    </submittedName>
</protein>
<accession>A0AAW1PEX6</accession>
<keyword evidence="1" id="KW-0812">Transmembrane</keyword>
<evidence type="ECO:0000256" key="1">
    <source>
        <dbReference type="SAM" id="Phobius"/>
    </source>
</evidence>
<dbReference type="Proteomes" id="UP001489004">
    <property type="component" value="Unassembled WGS sequence"/>
</dbReference>
<gene>
    <name evidence="2" type="ORF">WJX72_011338</name>
</gene>
<keyword evidence="3" id="KW-1185">Reference proteome</keyword>
<reference evidence="2 3" key="1">
    <citation type="journal article" date="2024" name="Nat. Commun.">
        <title>Phylogenomics reveals the evolutionary origins of lichenization in chlorophyte algae.</title>
        <authorList>
            <person name="Puginier C."/>
            <person name="Libourel C."/>
            <person name="Otte J."/>
            <person name="Skaloud P."/>
            <person name="Haon M."/>
            <person name="Grisel S."/>
            <person name="Petersen M."/>
            <person name="Berrin J.G."/>
            <person name="Delaux P.M."/>
            <person name="Dal Grande F."/>
            <person name="Keller J."/>
        </authorList>
    </citation>
    <scope>NUCLEOTIDE SEQUENCE [LARGE SCALE GENOMIC DNA]</scope>
    <source>
        <strain evidence="2 3">SAG 2043</strain>
    </source>
</reference>
<keyword evidence="1" id="KW-0472">Membrane</keyword>
<sequence length="85" mass="9432">MCGPAGTMFCLFISIFGVFFMGAMAILIGNDYQYVGEWYDATTGEPYSEQKANALHNLWMVTGVWGGFAVVSLIGTCYHTFKKRV</sequence>
<dbReference type="AlphaFoldDB" id="A0AAW1PEX6"/>
<name>A0AAW1PEX6_9CHLO</name>
<proteinExistence type="predicted"/>
<evidence type="ECO:0000313" key="3">
    <source>
        <dbReference type="Proteomes" id="UP001489004"/>
    </source>
</evidence>
<evidence type="ECO:0000313" key="2">
    <source>
        <dbReference type="EMBL" id="KAK9807031.1"/>
    </source>
</evidence>
<feature type="transmembrane region" description="Helical" evidence="1">
    <location>
        <begin position="7"/>
        <end position="28"/>
    </location>
</feature>
<dbReference type="EMBL" id="JALJOR010000013">
    <property type="protein sequence ID" value="KAK9807031.1"/>
    <property type="molecule type" value="Genomic_DNA"/>
</dbReference>
<organism evidence="2 3">
    <name type="scientific">[Myrmecia] bisecta</name>
    <dbReference type="NCBI Taxonomy" id="41462"/>
    <lineage>
        <taxon>Eukaryota</taxon>
        <taxon>Viridiplantae</taxon>
        <taxon>Chlorophyta</taxon>
        <taxon>core chlorophytes</taxon>
        <taxon>Trebouxiophyceae</taxon>
        <taxon>Trebouxiales</taxon>
        <taxon>Trebouxiaceae</taxon>
        <taxon>Myrmecia</taxon>
    </lineage>
</organism>
<keyword evidence="1" id="KW-1133">Transmembrane helix</keyword>
<feature type="transmembrane region" description="Helical" evidence="1">
    <location>
        <begin position="58"/>
        <end position="81"/>
    </location>
</feature>
<comment type="caution">
    <text evidence="2">The sequence shown here is derived from an EMBL/GenBank/DDBJ whole genome shotgun (WGS) entry which is preliminary data.</text>
</comment>